<comment type="caution">
    <text evidence="2">The sequence shown here is derived from an EMBL/GenBank/DDBJ whole genome shotgun (WGS) entry which is preliminary data.</text>
</comment>
<keyword evidence="3" id="KW-1185">Reference proteome</keyword>
<proteinExistence type="predicted"/>
<dbReference type="EMBL" id="CACRXK020000835">
    <property type="protein sequence ID" value="CAB3985165.1"/>
    <property type="molecule type" value="Genomic_DNA"/>
</dbReference>
<dbReference type="Pfam" id="PF20700">
    <property type="entry name" value="Mutator"/>
    <property type="match status" value="1"/>
</dbReference>
<evidence type="ECO:0000313" key="3">
    <source>
        <dbReference type="Proteomes" id="UP001152795"/>
    </source>
</evidence>
<name>A0A7D9HIA3_PARCT</name>
<protein>
    <recommendedName>
        <fullName evidence="1">Mutator-like transposase domain-containing protein</fullName>
    </recommendedName>
</protein>
<feature type="domain" description="Mutator-like transposase" evidence="1">
    <location>
        <begin position="1"/>
        <end position="146"/>
    </location>
</feature>
<dbReference type="OrthoDB" id="5981059at2759"/>
<organism evidence="2 3">
    <name type="scientific">Paramuricea clavata</name>
    <name type="common">Red gorgonian</name>
    <name type="synonym">Violescent sea-whip</name>
    <dbReference type="NCBI Taxonomy" id="317549"/>
    <lineage>
        <taxon>Eukaryota</taxon>
        <taxon>Metazoa</taxon>
        <taxon>Cnidaria</taxon>
        <taxon>Anthozoa</taxon>
        <taxon>Octocorallia</taxon>
        <taxon>Malacalcyonacea</taxon>
        <taxon>Plexauridae</taxon>
        <taxon>Paramuricea</taxon>
    </lineage>
</organism>
<dbReference type="InterPro" id="IPR049012">
    <property type="entry name" value="Mutator_transp_dom"/>
</dbReference>
<accession>A0A7D9HIA3</accession>
<dbReference type="Proteomes" id="UP001152795">
    <property type="component" value="Unassembled WGS sequence"/>
</dbReference>
<sequence length="448" mass="50062">METAGALTIFERSCATKGLKYKDMLGDGDSSTYSAILESKPHGEDCIPSKLECIGHVQKRVGSRLRRLKSSNKGRKLSDGKGISGKGRLTTGKMDVLQNYYGLAIRENLDNVEEMAKAVKASLFHVASTEEYPQHHLCLKGEDSWCGYQRDSKTYKHKNGIPKPIVELVEPIFDDLADPALLKKCTHGLTQNPNECLNGIIWDRCPKTTYVEQETVALATYLAVLKFNDGDISYLKILEDLDITPGFFTCKDSLFCWNTTRFGNGVQVLEADKFTQAPLLKRLQIGLYRLIRNNMTKVLTFINPNTSVRIKKDGKLLPAIGVKITIIDEIEDVERYEVRDYVGGDELGYKQVALLAASEDVTLSDFKKKTGENQTTSAKVFKIRKSVLDEGFLDWLNYATAKTGEKPNEYNPITDEIRSAEEQNPLSSVDVSENMLHLAGQGKNTLKV</sequence>
<dbReference type="AlphaFoldDB" id="A0A7D9HIA3"/>
<evidence type="ECO:0000313" key="2">
    <source>
        <dbReference type="EMBL" id="CAB3985165.1"/>
    </source>
</evidence>
<reference evidence="2" key="1">
    <citation type="submission" date="2020-04" db="EMBL/GenBank/DDBJ databases">
        <authorList>
            <person name="Alioto T."/>
            <person name="Alioto T."/>
            <person name="Gomez Garrido J."/>
        </authorList>
    </citation>
    <scope>NUCLEOTIDE SEQUENCE</scope>
    <source>
        <strain evidence="2">A484AB</strain>
    </source>
</reference>
<evidence type="ECO:0000259" key="1">
    <source>
        <dbReference type="Pfam" id="PF20700"/>
    </source>
</evidence>
<gene>
    <name evidence="2" type="ORF">PACLA_8A033489</name>
</gene>